<dbReference type="GO" id="GO:0008763">
    <property type="term" value="F:UDP-N-acetylmuramate-L-alanine ligase activity"/>
    <property type="evidence" value="ECO:0007669"/>
    <property type="project" value="UniProtKB-UniRule"/>
</dbReference>
<evidence type="ECO:0000256" key="9">
    <source>
        <dbReference type="ARBA" id="ARBA00022960"/>
    </source>
</evidence>
<name>A0A1F6AIP4_9BACT</name>
<evidence type="ECO:0000256" key="7">
    <source>
        <dbReference type="ARBA" id="ARBA00022741"/>
    </source>
</evidence>
<evidence type="ECO:0000256" key="2">
    <source>
        <dbReference type="ARBA" id="ARBA00004752"/>
    </source>
</evidence>
<dbReference type="GO" id="GO:0051301">
    <property type="term" value="P:cell division"/>
    <property type="evidence" value="ECO:0007669"/>
    <property type="project" value="UniProtKB-KW"/>
</dbReference>
<keyword evidence="10 14" id="KW-0573">Peptidoglycan synthesis</keyword>
<comment type="caution">
    <text evidence="18">The sequence shown here is derived from an EMBL/GenBank/DDBJ whole genome shotgun (WGS) entry which is preliminary data.</text>
</comment>
<dbReference type="AlphaFoldDB" id="A0A1F6AIP4"/>
<dbReference type="Gene3D" id="3.40.1190.10">
    <property type="entry name" value="Mur-like, catalytic domain"/>
    <property type="match status" value="1"/>
</dbReference>
<comment type="similarity">
    <text evidence="14">Belongs to the MurCDEF family.</text>
</comment>
<dbReference type="STRING" id="1798392.A3A79_05230"/>
<keyword evidence="6 14" id="KW-0132">Cell division</keyword>
<evidence type="ECO:0000313" key="19">
    <source>
        <dbReference type="Proteomes" id="UP000178759"/>
    </source>
</evidence>
<evidence type="ECO:0000256" key="3">
    <source>
        <dbReference type="ARBA" id="ARBA00012211"/>
    </source>
</evidence>
<evidence type="ECO:0000259" key="17">
    <source>
        <dbReference type="Pfam" id="PF08245"/>
    </source>
</evidence>
<dbReference type="NCBIfam" id="TIGR01082">
    <property type="entry name" value="murC"/>
    <property type="match status" value="1"/>
</dbReference>
<comment type="catalytic activity">
    <reaction evidence="13 14">
        <text>UDP-N-acetyl-alpha-D-muramate + L-alanine + ATP = UDP-N-acetyl-alpha-D-muramoyl-L-alanine + ADP + phosphate + H(+)</text>
        <dbReference type="Rhea" id="RHEA:23372"/>
        <dbReference type="ChEBI" id="CHEBI:15378"/>
        <dbReference type="ChEBI" id="CHEBI:30616"/>
        <dbReference type="ChEBI" id="CHEBI:43474"/>
        <dbReference type="ChEBI" id="CHEBI:57972"/>
        <dbReference type="ChEBI" id="CHEBI:70757"/>
        <dbReference type="ChEBI" id="CHEBI:83898"/>
        <dbReference type="ChEBI" id="CHEBI:456216"/>
        <dbReference type="EC" id="6.3.2.8"/>
    </reaction>
</comment>
<evidence type="ECO:0000256" key="1">
    <source>
        <dbReference type="ARBA" id="ARBA00004496"/>
    </source>
</evidence>
<evidence type="ECO:0000256" key="11">
    <source>
        <dbReference type="ARBA" id="ARBA00023306"/>
    </source>
</evidence>
<sequence>MKHIYFVGIKGVGMAALAIYCKEAGMKVSGCDTAEEFPTDDELKKANIPVDFGFDPQLLKKADLVIYTGAHEGRDNPVVVKARERGIETLPHGKALGMFMEGSRQITVAGSHGKTTTAAMIATILKSAGKDPSYAIGAGAIGESAAGHFGKANIFIAEGDEYVTDHGHDETPRFLWQKPELLVVTNIDFDHPDVYANIRNVQDAFVSLQEKSSTTIINRDDHNSRILREGISFGFSPQADFRITHSGVGRERMFFTLEQKGVKLGEFALKVPGAHNVSNATAAVVTCQALGISIDKIHKGLLDFSGTKRRFEKTGEANGVIYYDDYAHHPAEIKATLKAAREWYPEKKIIAVFQPHTYSRTKALLPDFARSFQDATMVILTDIYASARESYSHGITGKTLVEETLKHHGSVRYGKDFFEVEKILERESGDIVIFMGAGDIYTWAKKLWMKNSKS</sequence>
<proteinExistence type="inferred from homology"/>
<dbReference type="InterPro" id="IPR004101">
    <property type="entry name" value="Mur_ligase_C"/>
</dbReference>
<dbReference type="InterPro" id="IPR036615">
    <property type="entry name" value="Mur_ligase_C_dom_sf"/>
</dbReference>
<feature type="binding site" evidence="14">
    <location>
        <begin position="110"/>
        <end position="116"/>
    </location>
    <ligand>
        <name>ATP</name>
        <dbReference type="ChEBI" id="CHEBI:30616"/>
    </ligand>
</feature>
<dbReference type="EC" id="6.3.2.8" evidence="3 14"/>
<dbReference type="GO" id="GO:0008360">
    <property type="term" value="P:regulation of cell shape"/>
    <property type="evidence" value="ECO:0007669"/>
    <property type="project" value="UniProtKB-KW"/>
</dbReference>
<dbReference type="Pfam" id="PF01225">
    <property type="entry name" value="Mur_ligase"/>
    <property type="match status" value="1"/>
</dbReference>
<evidence type="ECO:0000256" key="12">
    <source>
        <dbReference type="ARBA" id="ARBA00023316"/>
    </source>
</evidence>
<dbReference type="InterPro" id="IPR000713">
    <property type="entry name" value="Mur_ligase_N"/>
</dbReference>
<keyword evidence="8 14" id="KW-0067">ATP-binding</keyword>
<keyword evidence="11 14" id="KW-0131">Cell cycle</keyword>
<evidence type="ECO:0000256" key="13">
    <source>
        <dbReference type="ARBA" id="ARBA00047833"/>
    </source>
</evidence>
<keyword evidence="12 14" id="KW-0961">Cell wall biogenesis/degradation</keyword>
<feature type="domain" description="Mur ligase N-terminal catalytic" evidence="15">
    <location>
        <begin position="3"/>
        <end position="102"/>
    </location>
</feature>
<accession>A0A1F6AIP4</accession>
<keyword evidence="9 14" id="KW-0133">Cell shape</keyword>
<dbReference type="SUPFAM" id="SSF51984">
    <property type="entry name" value="MurCD N-terminal domain"/>
    <property type="match status" value="1"/>
</dbReference>
<comment type="function">
    <text evidence="14">Cell wall formation.</text>
</comment>
<evidence type="ECO:0000313" key="18">
    <source>
        <dbReference type="EMBL" id="OGG24558.1"/>
    </source>
</evidence>
<keyword evidence="4 14" id="KW-0963">Cytoplasm</keyword>
<dbReference type="Proteomes" id="UP000178759">
    <property type="component" value="Unassembled WGS sequence"/>
</dbReference>
<dbReference type="HAMAP" id="MF_00046">
    <property type="entry name" value="MurC"/>
    <property type="match status" value="1"/>
</dbReference>
<evidence type="ECO:0000259" key="16">
    <source>
        <dbReference type="Pfam" id="PF02875"/>
    </source>
</evidence>
<comment type="subcellular location">
    <subcellularLocation>
        <location evidence="1 14">Cytoplasm</location>
    </subcellularLocation>
</comment>
<dbReference type="SUPFAM" id="SSF53244">
    <property type="entry name" value="MurD-like peptide ligases, peptide-binding domain"/>
    <property type="match status" value="1"/>
</dbReference>
<evidence type="ECO:0000256" key="8">
    <source>
        <dbReference type="ARBA" id="ARBA00022840"/>
    </source>
</evidence>
<dbReference type="InterPro" id="IPR013221">
    <property type="entry name" value="Mur_ligase_cen"/>
</dbReference>
<comment type="pathway">
    <text evidence="2 14">Cell wall biogenesis; peptidoglycan biosynthesis.</text>
</comment>
<evidence type="ECO:0000256" key="6">
    <source>
        <dbReference type="ARBA" id="ARBA00022618"/>
    </source>
</evidence>
<dbReference type="InterPro" id="IPR005758">
    <property type="entry name" value="UDP-N-AcMur_Ala_ligase_MurC"/>
</dbReference>
<protein>
    <recommendedName>
        <fullName evidence="3 14">UDP-N-acetylmuramate--L-alanine ligase</fullName>
        <ecNumber evidence="3 14">6.3.2.8</ecNumber>
    </recommendedName>
    <alternativeName>
        <fullName evidence="14">UDP-N-acetylmuramoyl-L-alanine synthetase</fullName>
    </alternativeName>
</protein>
<dbReference type="GO" id="GO:0009252">
    <property type="term" value="P:peptidoglycan biosynthetic process"/>
    <property type="evidence" value="ECO:0007669"/>
    <property type="project" value="UniProtKB-UniRule"/>
</dbReference>
<dbReference type="Gene3D" id="3.40.50.720">
    <property type="entry name" value="NAD(P)-binding Rossmann-like Domain"/>
    <property type="match status" value="1"/>
</dbReference>
<dbReference type="InterPro" id="IPR050061">
    <property type="entry name" value="MurCDEF_pg_biosynth"/>
</dbReference>
<evidence type="ECO:0000256" key="5">
    <source>
        <dbReference type="ARBA" id="ARBA00022598"/>
    </source>
</evidence>
<dbReference type="SUPFAM" id="SSF53623">
    <property type="entry name" value="MurD-like peptide ligases, catalytic domain"/>
    <property type="match status" value="1"/>
</dbReference>
<reference evidence="18 19" key="1">
    <citation type="journal article" date="2016" name="Nat. Commun.">
        <title>Thousands of microbial genomes shed light on interconnected biogeochemical processes in an aquifer system.</title>
        <authorList>
            <person name="Anantharaman K."/>
            <person name="Brown C.T."/>
            <person name="Hug L.A."/>
            <person name="Sharon I."/>
            <person name="Castelle C.J."/>
            <person name="Probst A.J."/>
            <person name="Thomas B.C."/>
            <person name="Singh A."/>
            <person name="Wilkins M.J."/>
            <person name="Karaoz U."/>
            <person name="Brodie E.L."/>
            <person name="Williams K.H."/>
            <person name="Hubbard S.S."/>
            <person name="Banfield J.F."/>
        </authorList>
    </citation>
    <scope>NUCLEOTIDE SEQUENCE [LARGE SCALE GENOMIC DNA]</scope>
</reference>
<dbReference type="GO" id="GO:0071555">
    <property type="term" value="P:cell wall organization"/>
    <property type="evidence" value="ECO:0007669"/>
    <property type="project" value="UniProtKB-KW"/>
</dbReference>
<dbReference type="Gene3D" id="3.90.190.20">
    <property type="entry name" value="Mur ligase, C-terminal domain"/>
    <property type="match status" value="1"/>
</dbReference>
<dbReference type="Pfam" id="PF08245">
    <property type="entry name" value="Mur_ligase_M"/>
    <property type="match status" value="1"/>
</dbReference>
<feature type="domain" description="Mur ligase C-terminal" evidence="16">
    <location>
        <begin position="309"/>
        <end position="438"/>
    </location>
</feature>
<dbReference type="PANTHER" id="PTHR43445:SF3">
    <property type="entry name" value="UDP-N-ACETYLMURAMATE--L-ALANINE LIGASE"/>
    <property type="match status" value="1"/>
</dbReference>
<dbReference type="InterPro" id="IPR036565">
    <property type="entry name" value="Mur-like_cat_sf"/>
</dbReference>
<evidence type="ECO:0000256" key="4">
    <source>
        <dbReference type="ARBA" id="ARBA00022490"/>
    </source>
</evidence>
<evidence type="ECO:0000259" key="15">
    <source>
        <dbReference type="Pfam" id="PF01225"/>
    </source>
</evidence>
<keyword evidence="7 14" id="KW-0547">Nucleotide-binding</keyword>
<keyword evidence="5 14" id="KW-0436">Ligase</keyword>
<gene>
    <name evidence="14" type="primary">murC</name>
    <name evidence="18" type="ORF">A3A79_05230</name>
</gene>
<dbReference type="GO" id="GO:0005524">
    <property type="term" value="F:ATP binding"/>
    <property type="evidence" value="ECO:0007669"/>
    <property type="project" value="UniProtKB-UniRule"/>
</dbReference>
<dbReference type="EMBL" id="MFJV01000001">
    <property type="protein sequence ID" value="OGG24558.1"/>
    <property type="molecule type" value="Genomic_DNA"/>
</dbReference>
<dbReference type="PANTHER" id="PTHR43445">
    <property type="entry name" value="UDP-N-ACETYLMURAMATE--L-ALANINE LIGASE-RELATED"/>
    <property type="match status" value="1"/>
</dbReference>
<organism evidence="18 19">
    <name type="scientific">Candidatus Gottesmanbacteria bacterium RIFCSPLOWO2_01_FULL_43_11b</name>
    <dbReference type="NCBI Taxonomy" id="1798392"/>
    <lineage>
        <taxon>Bacteria</taxon>
        <taxon>Candidatus Gottesmaniibacteriota</taxon>
    </lineage>
</organism>
<evidence type="ECO:0000256" key="10">
    <source>
        <dbReference type="ARBA" id="ARBA00022984"/>
    </source>
</evidence>
<dbReference type="UniPathway" id="UPA00219"/>
<feature type="domain" description="Mur ligase central" evidence="17">
    <location>
        <begin position="108"/>
        <end position="286"/>
    </location>
</feature>
<evidence type="ECO:0000256" key="14">
    <source>
        <dbReference type="HAMAP-Rule" id="MF_00046"/>
    </source>
</evidence>
<dbReference type="GO" id="GO:0005737">
    <property type="term" value="C:cytoplasm"/>
    <property type="evidence" value="ECO:0007669"/>
    <property type="project" value="UniProtKB-SubCell"/>
</dbReference>
<dbReference type="Pfam" id="PF02875">
    <property type="entry name" value="Mur_ligase_C"/>
    <property type="match status" value="1"/>
</dbReference>